<evidence type="ECO:0000313" key="2">
    <source>
        <dbReference type="Proteomes" id="UP001305746"/>
    </source>
</evidence>
<organism evidence="1 2">
    <name type="scientific">Marinobacter qingdaonensis</name>
    <dbReference type="NCBI Taxonomy" id="3108486"/>
    <lineage>
        <taxon>Bacteria</taxon>
        <taxon>Pseudomonadati</taxon>
        <taxon>Pseudomonadota</taxon>
        <taxon>Gammaproteobacteria</taxon>
        <taxon>Pseudomonadales</taxon>
        <taxon>Marinobacteraceae</taxon>
        <taxon>Marinobacter</taxon>
    </lineage>
</organism>
<reference evidence="1 2" key="1">
    <citation type="submission" date="2023-12" db="EMBL/GenBank/DDBJ databases">
        <title>Marinobacter qingdaonensis sp. nov., isolated from the intertidal sediment of Qingdao, PR China.</title>
        <authorList>
            <person name="Li Y."/>
        </authorList>
    </citation>
    <scope>NUCLEOTIDE SEQUENCE [LARGE SCALE GENOMIC DNA]</scope>
    <source>
        <strain evidence="1 2">ASW11-75</strain>
    </source>
</reference>
<dbReference type="EMBL" id="JAYDCJ010000001">
    <property type="protein sequence ID" value="MEA1079515.1"/>
    <property type="molecule type" value="Genomic_DNA"/>
</dbReference>
<proteinExistence type="predicted"/>
<comment type="caution">
    <text evidence="1">The sequence shown here is derived from an EMBL/GenBank/DDBJ whole genome shotgun (WGS) entry which is preliminary data.</text>
</comment>
<protein>
    <submittedName>
        <fullName evidence="1">Uncharacterized protein</fullName>
    </submittedName>
</protein>
<dbReference type="RefSeq" id="WP_322854035.1">
    <property type="nucleotide sequence ID" value="NZ_JAYDCJ010000001.1"/>
</dbReference>
<accession>A0ABU5NUN1</accession>
<name>A0ABU5NUN1_9GAMM</name>
<sequence>MSERLYYHNLDGVGVAQLKGMRLHNVADQAGQDQIVSTGNNGSPLSSQNAGLGIYRTDLRRVAYWSGSEFIFQEIEIDGDIRFKGQLDASLAIDDPAQPQAVDNISGYQYVVTVAGTLNAGATGVAFSPFADVTPGDQILFVSSTEAYVIQRNDVQATESIMGNIRLATQGEVDDGQSSNTAVTPKTLGVRLTSHPKMFVTSMDLTGAGNDNILQHDLNLVNKDGFVLSASHNGRTIDVEVESIDVNRVKLSSLLSLGGVVVAISGLVK</sequence>
<gene>
    <name evidence="1" type="ORF">U5822_02465</name>
</gene>
<evidence type="ECO:0000313" key="1">
    <source>
        <dbReference type="EMBL" id="MEA1079515.1"/>
    </source>
</evidence>
<keyword evidence="2" id="KW-1185">Reference proteome</keyword>
<dbReference type="Proteomes" id="UP001305746">
    <property type="component" value="Unassembled WGS sequence"/>
</dbReference>